<protein>
    <submittedName>
        <fullName evidence="7">Acetolactate synthase-1/2/3 large subunit</fullName>
    </submittedName>
</protein>
<dbReference type="InterPro" id="IPR012000">
    <property type="entry name" value="Thiamin_PyroP_enz_cen_dom"/>
</dbReference>
<dbReference type="Gene3D" id="3.40.50.1220">
    <property type="entry name" value="TPP-binding domain"/>
    <property type="match status" value="1"/>
</dbReference>
<evidence type="ECO:0000256" key="2">
    <source>
        <dbReference type="ARBA" id="ARBA00023052"/>
    </source>
</evidence>
<evidence type="ECO:0000259" key="5">
    <source>
        <dbReference type="Pfam" id="PF02775"/>
    </source>
</evidence>
<dbReference type="Pfam" id="PF02776">
    <property type="entry name" value="TPP_enzyme_N"/>
    <property type="match status" value="1"/>
</dbReference>
<name>A0A1G7S4R5_9FIRM</name>
<dbReference type="InterPro" id="IPR011766">
    <property type="entry name" value="TPP_enzyme_TPP-bd"/>
</dbReference>
<dbReference type="InterPro" id="IPR045229">
    <property type="entry name" value="TPP_enz"/>
</dbReference>
<organism evidence="7 8">
    <name type="scientific">Desulfosporosinus hippei DSM 8344</name>
    <dbReference type="NCBI Taxonomy" id="1121419"/>
    <lineage>
        <taxon>Bacteria</taxon>
        <taxon>Bacillati</taxon>
        <taxon>Bacillota</taxon>
        <taxon>Clostridia</taxon>
        <taxon>Eubacteriales</taxon>
        <taxon>Desulfitobacteriaceae</taxon>
        <taxon>Desulfosporosinus</taxon>
    </lineage>
</organism>
<dbReference type="Pfam" id="PF02775">
    <property type="entry name" value="TPP_enzyme_C"/>
    <property type="match status" value="1"/>
</dbReference>
<dbReference type="PANTHER" id="PTHR18968:SF13">
    <property type="entry name" value="ACETOLACTATE SYNTHASE CATALYTIC SUBUNIT, MITOCHONDRIAL"/>
    <property type="match status" value="1"/>
</dbReference>
<evidence type="ECO:0000313" key="7">
    <source>
        <dbReference type="EMBL" id="SDG17971.1"/>
    </source>
</evidence>
<evidence type="ECO:0000259" key="6">
    <source>
        <dbReference type="Pfam" id="PF02776"/>
    </source>
</evidence>
<evidence type="ECO:0000313" key="8">
    <source>
        <dbReference type="Proteomes" id="UP000198656"/>
    </source>
</evidence>
<keyword evidence="2 3" id="KW-0786">Thiamine pyrophosphate</keyword>
<dbReference type="GO" id="GO:0050660">
    <property type="term" value="F:flavin adenine dinucleotide binding"/>
    <property type="evidence" value="ECO:0007669"/>
    <property type="project" value="TreeGrafter"/>
</dbReference>
<dbReference type="Proteomes" id="UP000198656">
    <property type="component" value="Unassembled WGS sequence"/>
</dbReference>
<comment type="similarity">
    <text evidence="1 3">Belongs to the TPP enzyme family.</text>
</comment>
<sequence>MAHWELEGQVKHYFADELEKDAEMTGAQFIVKFLEHKGVTQIYGIPGAAILPFYDAVLEQDLMRSISVRHEQTAIFMADGYARSTGKVGICAAASGPGATNFLTGLYSAYGDSVPLIAFTGQVETDLIGKEAFQEAPIVEMAKPVTKAAYLVTETDDLPRVMNEAWKLANMGRKGPVLIDIPVNIQLGQLKLNLKEYFKEEKQVANNFVQATDSQLDIVYKMLEEARRPVIMVGGGIVGRAAEDLVRLAQLLQIPVVSSILGKEGFPNYHPLYAGMVGTICQTPLGNKTILEADLIINLGGRFDYRSMGEITLLNKERKVINVNKEDDNLSESAPVDLTIVSDIKSFIQSFSSYIIGCKYKPKTEAMDRIAALQKEKARIARQTNFTENPSKSLQAIFEVRKGLRPDAIVALDSELSQLWASQLNEMYESRTFLITGCAGSKGWGLGASMGAQLAYPQRQVINIMEDASLSISLQELATAAKNVIPIVIVVFNHDQSRQNGLDFVSAAKGLGVEAESVERINQIPGALTRGFSAYRPYLIEVMVNSEEQGLASSGGVA</sequence>
<dbReference type="Gene3D" id="3.40.50.970">
    <property type="match status" value="2"/>
</dbReference>
<accession>A0A1G7S4R5</accession>
<gene>
    <name evidence="7" type="ORF">SAMN05443529_101286</name>
</gene>
<dbReference type="OrthoDB" id="4494979at2"/>
<dbReference type="GO" id="GO:0009099">
    <property type="term" value="P:L-valine biosynthetic process"/>
    <property type="evidence" value="ECO:0007669"/>
    <property type="project" value="TreeGrafter"/>
</dbReference>
<dbReference type="InterPro" id="IPR012001">
    <property type="entry name" value="Thiamin_PyroP_enz_TPP-bd_dom"/>
</dbReference>
<dbReference type="InterPro" id="IPR029061">
    <property type="entry name" value="THDP-binding"/>
</dbReference>
<dbReference type="GO" id="GO:0009097">
    <property type="term" value="P:isoleucine biosynthetic process"/>
    <property type="evidence" value="ECO:0007669"/>
    <property type="project" value="TreeGrafter"/>
</dbReference>
<dbReference type="InterPro" id="IPR029035">
    <property type="entry name" value="DHS-like_NAD/FAD-binding_dom"/>
</dbReference>
<dbReference type="GO" id="GO:0000287">
    <property type="term" value="F:magnesium ion binding"/>
    <property type="evidence" value="ECO:0007669"/>
    <property type="project" value="InterPro"/>
</dbReference>
<evidence type="ECO:0000256" key="1">
    <source>
        <dbReference type="ARBA" id="ARBA00007812"/>
    </source>
</evidence>
<dbReference type="PANTHER" id="PTHR18968">
    <property type="entry name" value="THIAMINE PYROPHOSPHATE ENZYMES"/>
    <property type="match status" value="1"/>
</dbReference>
<dbReference type="EMBL" id="FNCP01000001">
    <property type="protein sequence ID" value="SDG17971.1"/>
    <property type="molecule type" value="Genomic_DNA"/>
</dbReference>
<reference evidence="8" key="1">
    <citation type="submission" date="2016-10" db="EMBL/GenBank/DDBJ databases">
        <authorList>
            <person name="Varghese N."/>
            <person name="Submissions S."/>
        </authorList>
    </citation>
    <scope>NUCLEOTIDE SEQUENCE [LARGE SCALE GENOMIC DNA]</scope>
    <source>
        <strain evidence="8">DSM 8344</strain>
    </source>
</reference>
<dbReference type="CDD" id="cd07035">
    <property type="entry name" value="TPP_PYR_POX_like"/>
    <property type="match status" value="1"/>
</dbReference>
<dbReference type="Pfam" id="PF00205">
    <property type="entry name" value="TPP_enzyme_M"/>
    <property type="match status" value="1"/>
</dbReference>
<feature type="domain" description="Thiamine pyrophosphate enzyme N-terminal TPP-binding" evidence="6">
    <location>
        <begin position="24"/>
        <end position="136"/>
    </location>
</feature>
<evidence type="ECO:0000256" key="3">
    <source>
        <dbReference type="RuleBase" id="RU362132"/>
    </source>
</evidence>
<dbReference type="RefSeq" id="WP_092328936.1">
    <property type="nucleotide sequence ID" value="NZ_FNCP01000001.1"/>
</dbReference>
<keyword evidence="8" id="KW-1185">Reference proteome</keyword>
<feature type="domain" description="Thiamine pyrophosphate enzyme central" evidence="4">
    <location>
        <begin position="219"/>
        <end position="349"/>
    </location>
</feature>
<dbReference type="GO" id="GO:0003984">
    <property type="term" value="F:acetolactate synthase activity"/>
    <property type="evidence" value="ECO:0007669"/>
    <property type="project" value="TreeGrafter"/>
</dbReference>
<dbReference type="GO" id="GO:0030976">
    <property type="term" value="F:thiamine pyrophosphate binding"/>
    <property type="evidence" value="ECO:0007669"/>
    <property type="project" value="InterPro"/>
</dbReference>
<feature type="domain" description="Thiamine pyrophosphate enzyme TPP-binding" evidence="5">
    <location>
        <begin position="417"/>
        <end position="493"/>
    </location>
</feature>
<dbReference type="STRING" id="1121419.SAMN05443529_101286"/>
<dbReference type="AlphaFoldDB" id="A0A1G7S4R5"/>
<proteinExistence type="inferred from homology"/>
<dbReference type="FunFam" id="3.40.50.970:FF:000007">
    <property type="entry name" value="Acetolactate synthase"/>
    <property type="match status" value="1"/>
</dbReference>
<dbReference type="GO" id="GO:0005948">
    <property type="term" value="C:acetolactate synthase complex"/>
    <property type="evidence" value="ECO:0007669"/>
    <property type="project" value="TreeGrafter"/>
</dbReference>
<dbReference type="SUPFAM" id="SSF52518">
    <property type="entry name" value="Thiamin diphosphate-binding fold (THDP-binding)"/>
    <property type="match status" value="2"/>
</dbReference>
<evidence type="ECO:0000259" key="4">
    <source>
        <dbReference type="Pfam" id="PF00205"/>
    </source>
</evidence>
<dbReference type="SUPFAM" id="SSF52467">
    <property type="entry name" value="DHS-like NAD/FAD-binding domain"/>
    <property type="match status" value="1"/>
</dbReference>